<proteinExistence type="predicted"/>
<accession>A0ABS4X7C9</accession>
<keyword evidence="2" id="KW-0805">Transcription regulation</keyword>
<evidence type="ECO:0000313" key="7">
    <source>
        <dbReference type="EMBL" id="MBP2384358.1"/>
    </source>
</evidence>
<keyword evidence="4" id="KW-0804">Transcription</keyword>
<evidence type="ECO:0000256" key="4">
    <source>
        <dbReference type="ARBA" id="ARBA00023163"/>
    </source>
</evidence>
<dbReference type="Pfam" id="PF02909">
    <property type="entry name" value="TetR_C_1"/>
    <property type="match status" value="1"/>
</dbReference>
<keyword evidence="1" id="KW-0678">Repressor</keyword>
<feature type="DNA-binding region" description="H-T-H motif" evidence="5">
    <location>
        <begin position="28"/>
        <end position="47"/>
    </location>
</feature>
<dbReference type="InterPro" id="IPR003012">
    <property type="entry name" value="Tet_transcr_reg_TetR"/>
</dbReference>
<name>A0ABS4X7C9_9MICO</name>
<evidence type="ECO:0000256" key="1">
    <source>
        <dbReference type="ARBA" id="ARBA00022491"/>
    </source>
</evidence>
<evidence type="ECO:0000256" key="5">
    <source>
        <dbReference type="PROSITE-ProRule" id="PRU00335"/>
    </source>
</evidence>
<dbReference type="EMBL" id="JAGIOD010000002">
    <property type="protein sequence ID" value="MBP2384358.1"/>
    <property type="molecule type" value="Genomic_DNA"/>
</dbReference>
<reference evidence="7 8" key="1">
    <citation type="submission" date="2021-03" db="EMBL/GenBank/DDBJ databases">
        <title>Sequencing the genomes of 1000 actinobacteria strains.</title>
        <authorList>
            <person name="Klenk H.-P."/>
        </authorList>
    </citation>
    <scope>NUCLEOTIDE SEQUENCE [LARGE SCALE GENOMIC DNA]</scope>
    <source>
        <strain evidence="7 8">DSM 14566</strain>
    </source>
</reference>
<dbReference type="InterPro" id="IPR004111">
    <property type="entry name" value="Repressor_TetR_C"/>
</dbReference>
<dbReference type="SUPFAM" id="SSF48498">
    <property type="entry name" value="Tetracyclin repressor-like, C-terminal domain"/>
    <property type="match status" value="1"/>
</dbReference>
<protein>
    <submittedName>
        <fullName evidence="7">AcrR family transcriptional regulator</fullName>
    </submittedName>
</protein>
<feature type="domain" description="HTH tetR-type" evidence="6">
    <location>
        <begin position="5"/>
        <end position="65"/>
    </location>
</feature>
<evidence type="ECO:0000256" key="2">
    <source>
        <dbReference type="ARBA" id="ARBA00023015"/>
    </source>
</evidence>
<dbReference type="PRINTS" id="PR00400">
    <property type="entry name" value="TETREPRESSOR"/>
</dbReference>
<dbReference type="PROSITE" id="PS50977">
    <property type="entry name" value="HTH_TETR_2"/>
    <property type="match status" value="1"/>
</dbReference>
<dbReference type="SUPFAM" id="SSF46689">
    <property type="entry name" value="Homeodomain-like"/>
    <property type="match status" value="1"/>
</dbReference>
<dbReference type="Proteomes" id="UP001519290">
    <property type="component" value="Unassembled WGS sequence"/>
</dbReference>
<sequence>MATERLDRGRVIDAAVALLDAEGLDALSTRRLGAVLQASANAMYWHVGSKDNLVGLAADAVFAELELNTDDNTSWRERLAATARELRTMFTGHSWLTSAFAAYPNTQGPALRRFQNHLLVVCRQAGFEGFDLDWAGATVFSFVIGDAWGQTQSSTPDDSSITTVDLLEQVKPDLADYPLLLERYTALSNADPAVVNNTSFEFGLCTLLDGLQAHLDHQDDKAQPDA</sequence>
<dbReference type="RefSeq" id="WP_209905216.1">
    <property type="nucleotide sequence ID" value="NZ_BAAAJW010000013.1"/>
</dbReference>
<dbReference type="InterPro" id="IPR036271">
    <property type="entry name" value="Tet_transcr_reg_TetR-rel_C_sf"/>
</dbReference>
<dbReference type="InterPro" id="IPR009057">
    <property type="entry name" value="Homeodomain-like_sf"/>
</dbReference>
<organism evidence="7 8">
    <name type="scientific">Brachybacterium sacelli</name>
    <dbReference type="NCBI Taxonomy" id="173364"/>
    <lineage>
        <taxon>Bacteria</taxon>
        <taxon>Bacillati</taxon>
        <taxon>Actinomycetota</taxon>
        <taxon>Actinomycetes</taxon>
        <taxon>Micrococcales</taxon>
        <taxon>Dermabacteraceae</taxon>
        <taxon>Brachybacterium</taxon>
    </lineage>
</organism>
<evidence type="ECO:0000259" key="6">
    <source>
        <dbReference type="PROSITE" id="PS50977"/>
    </source>
</evidence>
<dbReference type="Gene3D" id="1.10.357.10">
    <property type="entry name" value="Tetracycline Repressor, domain 2"/>
    <property type="match status" value="1"/>
</dbReference>
<evidence type="ECO:0000256" key="3">
    <source>
        <dbReference type="ARBA" id="ARBA00023125"/>
    </source>
</evidence>
<keyword evidence="8" id="KW-1185">Reference proteome</keyword>
<comment type="caution">
    <text evidence="7">The sequence shown here is derived from an EMBL/GenBank/DDBJ whole genome shotgun (WGS) entry which is preliminary data.</text>
</comment>
<keyword evidence="3 5" id="KW-0238">DNA-binding</keyword>
<evidence type="ECO:0000313" key="8">
    <source>
        <dbReference type="Proteomes" id="UP001519290"/>
    </source>
</evidence>
<gene>
    <name evidence="7" type="ORF">JOF43_004347</name>
</gene>
<dbReference type="InterPro" id="IPR050109">
    <property type="entry name" value="HTH-type_TetR-like_transc_reg"/>
</dbReference>
<dbReference type="Pfam" id="PF00440">
    <property type="entry name" value="TetR_N"/>
    <property type="match status" value="1"/>
</dbReference>
<dbReference type="PANTHER" id="PTHR30055">
    <property type="entry name" value="HTH-TYPE TRANSCRIPTIONAL REGULATOR RUTR"/>
    <property type="match status" value="1"/>
</dbReference>
<dbReference type="PANTHER" id="PTHR30055:SF151">
    <property type="entry name" value="TRANSCRIPTIONAL REGULATORY PROTEIN"/>
    <property type="match status" value="1"/>
</dbReference>
<dbReference type="InterPro" id="IPR001647">
    <property type="entry name" value="HTH_TetR"/>
</dbReference>